<dbReference type="WBParaSite" id="L893_g6354.t1">
    <property type="protein sequence ID" value="L893_g6354.t1"/>
    <property type="gene ID" value="L893_g6354"/>
</dbReference>
<organism evidence="1 2">
    <name type="scientific">Steinernema glaseri</name>
    <dbReference type="NCBI Taxonomy" id="37863"/>
    <lineage>
        <taxon>Eukaryota</taxon>
        <taxon>Metazoa</taxon>
        <taxon>Ecdysozoa</taxon>
        <taxon>Nematoda</taxon>
        <taxon>Chromadorea</taxon>
        <taxon>Rhabditida</taxon>
        <taxon>Tylenchina</taxon>
        <taxon>Panagrolaimomorpha</taxon>
        <taxon>Strongyloidoidea</taxon>
        <taxon>Steinernematidae</taxon>
        <taxon>Steinernema</taxon>
    </lineage>
</organism>
<dbReference type="Proteomes" id="UP000095287">
    <property type="component" value="Unplaced"/>
</dbReference>
<accession>A0A1I8AJV5</accession>
<name>A0A1I8AJV5_9BILA</name>
<proteinExistence type="predicted"/>
<evidence type="ECO:0000313" key="1">
    <source>
        <dbReference type="Proteomes" id="UP000095287"/>
    </source>
</evidence>
<sequence>MDVRQRVLPETTLTFADQRRVRLLLLPTHRLLNSFALRDLREGGLYRTLTDKIPNEDADFTVLRCAVCDKLTVHKVVSHKTKILRSYVNEVRIFFWINVHFFRVL</sequence>
<keyword evidence="1" id="KW-1185">Reference proteome</keyword>
<protein>
    <submittedName>
        <fullName evidence="2">DNA-directed RNA polymerase</fullName>
    </submittedName>
</protein>
<reference evidence="2" key="1">
    <citation type="submission" date="2016-11" db="UniProtKB">
        <authorList>
            <consortium name="WormBaseParasite"/>
        </authorList>
    </citation>
    <scope>IDENTIFICATION</scope>
</reference>
<dbReference type="AlphaFoldDB" id="A0A1I8AJV5"/>
<evidence type="ECO:0000313" key="2">
    <source>
        <dbReference type="WBParaSite" id="L893_g6354.t1"/>
    </source>
</evidence>